<feature type="transmembrane region" description="Helical" evidence="1">
    <location>
        <begin position="41"/>
        <end position="58"/>
    </location>
</feature>
<protein>
    <submittedName>
        <fullName evidence="2">Uncharacterized protein</fullName>
    </submittedName>
</protein>
<dbReference type="EMBL" id="PP779550">
    <property type="protein sequence ID" value="XBS48984.1"/>
    <property type="molecule type" value="Genomic_DNA"/>
</dbReference>
<keyword evidence="1" id="KW-1133">Transmembrane helix</keyword>
<accession>A0AAU7PFT6</accession>
<feature type="transmembrane region" description="Helical" evidence="1">
    <location>
        <begin position="7"/>
        <end position="29"/>
    </location>
</feature>
<proteinExistence type="predicted"/>
<keyword evidence="1" id="KW-0812">Transmembrane</keyword>
<keyword evidence="1" id="KW-0472">Membrane</keyword>
<reference evidence="2" key="1">
    <citation type="submission" date="2024-05" db="EMBL/GenBank/DDBJ databases">
        <authorList>
            <person name="Guo T.T."/>
            <person name="Zhang Y."/>
            <person name="Kong J."/>
        </authorList>
    </citation>
    <scope>NUCLEOTIDE SEQUENCE</scope>
</reference>
<evidence type="ECO:0000313" key="2">
    <source>
        <dbReference type="EMBL" id="XBS48984.1"/>
    </source>
</evidence>
<gene>
    <name evidence="2" type="ORF">G200010</name>
</gene>
<name>A0AAU7PFT6_9VIRU</name>
<evidence type="ECO:0000256" key="1">
    <source>
        <dbReference type="SAM" id="Phobius"/>
    </source>
</evidence>
<feature type="transmembrane region" description="Helical" evidence="1">
    <location>
        <begin position="65"/>
        <end position="84"/>
    </location>
</feature>
<sequence>MNTFNSILLELLTVGGVGSLNYILVDLVGAADKAQGNNNRIAISLVFTAIDMALYTLIQQATHKLVASALLTIVISFTVTLLLANPAQKLIYWCINKVRLGNRKTEVTAVSPWEAIYINASDEPIFAYCYSFDHKPLGWGYLAYVSGDATNNYSVNIVPAITETLEDQPSYNEVAENIATNEVQSAYDVQQHINFKQQFIMITLKKKS</sequence>
<organism evidence="2">
    <name type="scientific">Lactobacillus phage G2-Guo</name>
    <dbReference type="NCBI Taxonomy" id="3155564"/>
    <lineage>
        <taxon>Viruses</taxon>
    </lineage>
</organism>